<dbReference type="OrthoDB" id="9803101at2"/>
<keyword evidence="3" id="KW-1185">Reference proteome</keyword>
<evidence type="ECO:0000313" key="4">
    <source>
        <dbReference type="Proteomes" id="UP000294772"/>
    </source>
</evidence>
<dbReference type="InterPro" id="IPR006175">
    <property type="entry name" value="YjgF/YER057c/UK114"/>
</dbReference>
<dbReference type="Gene3D" id="3.30.1330.40">
    <property type="entry name" value="RutC-like"/>
    <property type="match status" value="1"/>
</dbReference>
<dbReference type="PANTHER" id="PTHR43857:SF1">
    <property type="entry name" value="YJGH FAMILY PROTEIN"/>
    <property type="match status" value="1"/>
</dbReference>
<evidence type="ECO:0000313" key="2">
    <source>
        <dbReference type="EMBL" id="TCP07064.1"/>
    </source>
</evidence>
<dbReference type="Pfam" id="PF01042">
    <property type="entry name" value="Ribonuc_L-PSP"/>
    <property type="match status" value="1"/>
</dbReference>
<dbReference type="InterPro" id="IPR035959">
    <property type="entry name" value="RutC-like_sf"/>
</dbReference>
<gene>
    <name evidence="1" type="ORF">C1702_06650</name>
    <name evidence="2" type="ORF">EV676_10584</name>
</gene>
<dbReference type="CDD" id="cd00448">
    <property type="entry name" value="YjgF_YER057c_UK114_family"/>
    <property type="match status" value="1"/>
</dbReference>
<dbReference type="AlphaFoldDB" id="A0A2S5T661"/>
<name>A0A2S5T661_9BURK</name>
<reference evidence="2 4" key="2">
    <citation type="submission" date="2019-03" db="EMBL/GenBank/DDBJ databases">
        <title>Genomic Encyclopedia of Type Strains, Phase IV (KMG-IV): sequencing the most valuable type-strain genomes for metagenomic binning, comparative biology and taxonomic classification.</title>
        <authorList>
            <person name="Goeker M."/>
        </authorList>
    </citation>
    <scope>NUCLEOTIDE SEQUENCE [LARGE SCALE GENOMIC DNA]</scope>
    <source>
        <strain evidence="2 4">DSM 15264</strain>
    </source>
</reference>
<protein>
    <submittedName>
        <fullName evidence="1 2">Enamine deaminase RidA</fullName>
    </submittedName>
</protein>
<proteinExistence type="predicted"/>
<dbReference type="PANTHER" id="PTHR43857">
    <property type="entry name" value="BLR7761 PROTEIN"/>
    <property type="match status" value="1"/>
</dbReference>
<dbReference type="RefSeq" id="WP_104356908.1">
    <property type="nucleotide sequence ID" value="NZ_CALFFA010000021.1"/>
</dbReference>
<sequence length="133" mass="14498">MLVLLPPGWPRPRGYANGVLARGQMVFVAGMVGWDAEGVFHTDDLAGQARQALQNVVAVLAEAGARPEHIVRMTWYVTDKREYLARNKEIGAAYREIIGSYNAAMTAVEVSALMEDRAKVEIEVTAVIPDEAG</sequence>
<dbReference type="Proteomes" id="UP000239406">
    <property type="component" value="Unassembled WGS sequence"/>
</dbReference>
<dbReference type="SUPFAM" id="SSF55298">
    <property type="entry name" value="YjgF-like"/>
    <property type="match status" value="1"/>
</dbReference>
<evidence type="ECO:0000313" key="1">
    <source>
        <dbReference type="EMBL" id="PPE70357.1"/>
    </source>
</evidence>
<evidence type="ECO:0000313" key="3">
    <source>
        <dbReference type="Proteomes" id="UP000239406"/>
    </source>
</evidence>
<dbReference type="EMBL" id="PSNY01000006">
    <property type="protein sequence ID" value="PPE70357.1"/>
    <property type="molecule type" value="Genomic_DNA"/>
</dbReference>
<dbReference type="Proteomes" id="UP000294772">
    <property type="component" value="Unassembled WGS sequence"/>
</dbReference>
<comment type="caution">
    <text evidence="1">The sequence shown here is derived from an EMBL/GenBank/DDBJ whole genome shotgun (WGS) entry which is preliminary data.</text>
</comment>
<dbReference type="EMBL" id="SLXF01000005">
    <property type="protein sequence ID" value="TCP07064.1"/>
    <property type="molecule type" value="Genomic_DNA"/>
</dbReference>
<reference evidence="1 3" key="1">
    <citation type="submission" date="2018-02" db="EMBL/GenBank/DDBJ databases">
        <title>Reclassifiation of [Polyangium] brachysporum DSM 7029 as Guopingzhaonella breviflexa gen. nov., sp. nov., a member of the family Comamonadaceae.</title>
        <authorList>
            <person name="Tang B."/>
        </authorList>
    </citation>
    <scope>NUCLEOTIDE SEQUENCE [LARGE SCALE GENOMIC DNA]</scope>
    <source>
        <strain evidence="1 3">DSM 15344</strain>
    </source>
</reference>
<organism evidence="1 3">
    <name type="scientific">Caldimonas thermodepolymerans</name>
    <dbReference type="NCBI Taxonomy" id="215580"/>
    <lineage>
        <taxon>Bacteria</taxon>
        <taxon>Pseudomonadati</taxon>
        <taxon>Pseudomonadota</taxon>
        <taxon>Betaproteobacteria</taxon>
        <taxon>Burkholderiales</taxon>
        <taxon>Sphaerotilaceae</taxon>
        <taxon>Caldimonas</taxon>
    </lineage>
</organism>
<accession>A0A2S5T661</accession>